<evidence type="ECO:0000313" key="1">
    <source>
        <dbReference type="EMBL" id="RAU21557.1"/>
    </source>
</evidence>
<sequence>MVEIVSFEAKFAANQAANQAQDAERIRQRDELSAKAFKESTDKVAASSAQASKATVVNGKDGAAAVSKALDSSTQIFAKLSDLRAEIADATKSGASLTEAQTKELNAKIAAVAVEVDKLVAKAKVGDTNLLEKNPGGVTVVSETGGKINIAGQDSGSKALGLADLKITDDASLRQATAAIAKATGKAELSVFRLQTADGVTGTPAPVNAGIAAFDKIRANSSTAPAAGSVSDSVAKALANQSAALAINYSGSGSLNSASVGSVVNLFA</sequence>
<comment type="caution">
    <text evidence="1">The sequence shown here is derived from an EMBL/GenBank/DDBJ whole genome shotgun (WGS) entry which is preliminary data.</text>
</comment>
<evidence type="ECO:0000313" key="2">
    <source>
        <dbReference type="Proteomes" id="UP000251075"/>
    </source>
</evidence>
<name>A0A364NXC2_9PROT</name>
<dbReference type="EMBL" id="PGTO01000009">
    <property type="protein sequence ID" value="RAU21557.1"/>
    <property type="molecule type" value="Genomic_DNA"/>
</dbReference>
<reference evidence="1 2" key="1">
    <citation type="submission" date="2017-11" db="EMBL/GenBank/DDBJ databases">
        <title>Draft genome sequence of magnetotactic bacterium Magnetospirillum kuznetsovii LBB-42.</title>
        <authorList>
            <person name="Grouzdev D.S."/>
            <person name="Rysina M.S."/>
            <person name="Baslerov R.V."/>
            <person name="Koziaeva V."/>
        </authorList>
    </citation>
    <scope>NUCLEOTIDE SEQUENCE [LARGE SCALE GENOMIC DNA]</scope>
    <source>
        <strain evidence="1 2">LBB-42</strain>
    </source>
</reference>
<protein>
    <submittedName>
        <fullName evidence="1">Uncharacterized protein</fullName>
    </submittedName>
</protein>
<dbReference type="AlphaFoldDB" id="A0A364NXC2"/>
<keyword evidence="2" id="KW-1185">Reference proteome</keyword>
<accession>A0A364NXC2</accession>
<dbReference type="Proteomes" id="UP000251075">
    <property type="component" value="Unassembled WGS sequence"/>
</dbReference>
<proteinExistence type="predicted"/>
<organism evidence="1 2">
    <name type="scientific">Paramagnetospirillum kuznetsovii</name>
    <dbReference type="NCBI Taxonomy" id="2053833"/>
    <lineage>
        <taxon>Bacteria</taxon>
        <taxon>Pseudomonadati</taxon>
        <taxon>Pseudomonadota</taxon>
        <taxon>Alphaproteobacteria</taxon>
        <taxon>Rhodospirillales</taxon>
        <taxon>Magnetospirillaceae</taxon>
        <taxon>Paramagnetospirillum</taxon>
    </lineage>
</organism>
<dbReference type="RefSeq" id="WP_112145257.1">
    <property type="nucleotide sequence ID" value="NZ_PGTO01000009.1"/>
</dbReference>
<gene>
    <name evidence="1" type="ORF">CU669_12755</name>
</gene>